<sequence length="495" mass="57350">MIGWWVLAAVVACRLVLCIYRIWFHPLSKFPGPWIHSASYLPYLYRNHVTWDWIKQMPQLHRTYGPVVRIGPNHLSVDGSLAWPEIIANRSSSVEYPKQPGYLGPRDDLSLTGCGLTPRRKHHRRLIARAFRERDLRDQEPTMSGHVDLLVQRIRDYSDNDEAFNLVDWFTFLTFDVFGHVVFCESFECLTKEAFRPLALMRSKAVKEFGTRKFFLIYFSWDVARWLWTKSPFIRNFWTVEKEIRQRAMHRISLGTEGRSDRSDLMSHLLMAAEDKSAHAMTQDEVLSNTTLLIVAAGETTLPTLSGLFFYLGQNRQVYKTVSDEIRGLFRQKPQSIDYISGVALPYLNACIQETMRVYPPVPELSTRISPGHSIDGRFVPAGTHVSLYMYSTSRNPHSFTDPDSFRPERWLPGNAEFQGDHPDVSKPFSCGPRDCVGKTMALQLIRLTAVRLLCEFDFDLLPGQEDWQERQRASAFWEVSPLRVKFRPYKENNM</sequence>
<protein>
    <recommendedName>
        <fullName evidence="9">Cytochrome P450</fullName>
    </recommendedName>
</protein>
<keyword evidence="6" id="KW-0560">Oxidoreductase</keyword>
<name>A0A2C5ZJ17_9HYPO</name>
<dbReference type="Pfam" id="PF00067">
    <property type="entry name" value="p450"/>
    <property type="match status" value="1"/>
</dbReference>
<keyword evidence="2 5" id="KW-0349">Heme</keyword>
<dbReference type="PANTHER" id="PTHR24305:SF234">
    <property type="entry name" value="CYTOCHROME P450"/>
    <property type="match status" value="1"/>
</dbReference>
<evidence type="ECO:0000256" key="5">
    <source>
        <dbReference type="PIRSR" id="PIRSR602401-1"/>
    </source>
</evidence>
<dbReference type="PROSITE" id="PS00086">
    <property type="entry name" value="CYTOCHROME_P450"/>
    <property type="match status" value="1"/>
</dbReference>
<dbReference type="GO" id="GO:0020037">
    <property type="term" value="F:heme binding"/>
    <property type="evidence" value="ECO:0007669"/>
    <property type="project" value="InterPro"/>
</dbReference>
<dbReference type="Proteomes" id="UP000226431">
    <property type="component" value="Unassembled WGS sequence"/>
</dbReference>
<dbReference type="InterPro" id="IPR001128">
    <property type="entry name" value="Cyt_P450"/>
</dbReference>
<dbReference type="GO" id="GO:0016705">
    <property type="term" value="F:oxidoreductase activity, acting on paired donors, with incorporation or reduction of molecular oxygen"/>
    <property type="evidence" value="ECO:0007669"/>
    <property type="project" value="InterPro"/>
</dbReference>
<keyword evidence="3 5" id="KW-0479">Metal-binding</keyword>
<dbReference type="AlphaFoldDB" id="A0A2C5ZJ17"/>
<evidence type="ECO:0000256" key="3">
    <source>
        <dbReference type="ARBA" id="ARBA00022723"/>
    </source>
</evidence>
<dbReference type="SUPFAM" id="SSF48264">
    <property type="entry name" value="Cytochrome P450"/>
    <property type="match status" value="1"/>
</dbReference>
<keyword evidence="6" id="KW-0503">Monooxygenase</keyword>
<evidence type="ECO:0000256" key="2">
    <source>
        <dbReference type="ARBA" id="ARBA00022617"/>
    </source>
</evidence>
<keyword evidence="4 5" id="KW-0408">Iron</keyword>
<gene>
    <name evidence="7" type="ORF">CDD80_3586</name>
</gene>
<dbReference type="GO" id="GO:0004497">
    <property type="term" value="F:monooxygenase activity"/>
    <property type="evidence" value="ECO:0007669"/>
    <property type="project" value="UniProtKB-KW"/>
</dbReference>
<keyword evidence="8" id="KW-1185">Reference proteome</keyword>
<comment type="cofactor">
    <cofactor evidence="1 5">
        <name>heme</name>
        <dbReference type="ChEBI" id="CHEBI:30413"/>
    </cofactor>
</comment>
<organism evidence="7 8">
    <name type="scientific">Ophiocordyceps camponoti-rufipedis</name>
    <dbReference type="NCBI Taxonomy" id="2004952"/>
    <lineage>
        <taxon>Eukaryota</taxon>
        <taxon>Fungi</taxon>
        <taxon>Dikarya</taxon>
        <taxon>Ascomycota</taxon>
        <taxon>Pezizomycotina</taxon>
        <taxon>Sordariomycetes</taxon>
        <taxon>Hypocreomycetidae</taxon>
        <taxon>Hypocreales</taxon>
        <taxon>Ophiocordycipitaceae</taxon>
        <taxon>Ophiocordyceps</taxon>
    </lineage>
</organism>
<evidence type="ECO:0000313" key="8">
    <source>
        <dbReference type="Proteomes" id="UP000226431"/>
    </source>
</evidence>
<evidence type="ECO:0008006" key="9">
    <source>
        <dbReference type="Google" id="ProtNLM"/>
    </source>
</evidence>
<proteinExistence type="inferred from homology"/>
<dbReference type="InterPro" id="IPR036396">
    <property type="entry name" value="Cyt_P450_sf"/>
</dbReference>
<comment type="caution">
    <text evidence="7">The sequence shown here is derived from an EMBL/GenBank/DDBJ whole genome shotgun (WGS) entry which is preliminary data.</text>
</comment>
<dbReference type="GO" id="GO:0005506">
    <property type="term" value="F:iron ion binding"/>
    <property type="evidence" value="ECO:0007669"/>
    <property type="project" value="InterPro"/>
</dbReference>
<evidence type="ECO:0000256" key="4">
    <source>
        <dbReference type="ARBA" id="ARBA00023004"/>
    </source>
</evidence>
<dbReference type="STRING" id="2004952.A0A2C5ZJ17"/>
<dbReference type="EMBL" id="NJES01000032">
    <property type="protein sequence ID" value="PHH79853.1"/>
    <property type="molecule type" value="Genomic_DNA"/>
</dbReference>
<dbReference type="PANTHER" id="PTHR24305">
    <property type="entry name" value="CYTOCHROME P450"/>
    <property type="match status" value="1"/>
</dbReference>
<evidence type="ECO:0000256" key="6">
    <source>
        <dbReference type="RuleBase" id="RU000461"/>
    </source>
</evidence>
<evidence type="ECO:0000256" key="1">
    <source>
        <dbReference type="ARBA" id="ARBA00001971"/>
    </source>
</evidence>
<reference evidence="7 8" key="1">
    <citation type="submission" date="2017-06" db="EMBL/GenBank/DDBJ databases">
        <title>Ant-infecting Ophiocordyceps genomes reveal a high diversity of potential behavioral manipulation genes and a possible major role for enterotoxins.</title>
        <authorList>
            <person name="De Bekker C."/>
            <person name="Evans H.C."/>
            <person name="Brachmann A."/>
            <person name="Hughes D.P."/>
        </authorList>
    </citation>
    <scope>NUCLEOTIDE SEQUENCE [LARGE SCALE GENOMIC DNA]</scope>
    <source>
        <strain evidence="7 8">Map16</strain>
    </source>
</reference>
<dbReference type="Gene3D" id="1.10.630.10">
    <property type="entry name" value="Cytochrome P450"/>
    <property type="match status" value="1"/>
</dbReference>
<dbReference type="InterPro" id="IPR050121">
    <property type="entry name" value="Cytochrome_P450_monoxygenase"/>
</dbReference>
<accession>A0A2C5ZJ17</accession>
<dbReference type="InterPro" id="IPR002401">
    <property type="entry name" value="Cyt_P450_E_grp-I"/>
</dbReference>
<comment type="similarity">
    <text evidence="6">Belongs to the cytochrome P450 family.</text>
</comment>
<dbReference type="PRINTS" id="PR00463">
    <property type="entry name" value="EP450I"/>
</dbReference>
<dbReference type="InterPro" id="IPR017972">
    <property type="entry name" value="Cyt_P450_CS"/>
</dbReference>
<dbReference type="PRINTS" id="PR00385">
    <property type="entry name" value="P450"/>
</dbReference>
<dbReference type="CDD" id="cd11058">
    <property type="entry name" value="CYP60B-like"/>
    <property type="match status" value="1"/>
</dbReference>
<dbReference type="OrthoDB" id="4916200at2759"/>
<evidence type="ECO:0000313" key="7">
    <source>
        <dbReference type="EMBL" id="PHH79853.1"/>
    </source>
</evidence>
<feature type="binding site" description="axial binding residue" evidence="5">
    <location>
        <position position="436"/>
    </location>
    <ligand>
        <name>heme</name>
        <dbReference type="ChEBI" id="CHEBI:30413"/>
    </ligand>
    <ligandPart>
        <name>Fe</name>
        <dbReference type="ChEBI" id="CHEBI:18248"/>
    </ligandPart>
</feature>